<organism evidence="2 3">
    <name type="scientific">Arctia plantaginis</name>
    <name type="common">Wood tiger moth</name>
    <name type="synonym">Phalaena plantaginis</name>
    <dbReference type="NCBI Taxonomy" id="874455"/>
    <lineage>
        <taxon>Eukaryota</taxon>
        <taxon>Metazoa</taxon>
        <taxon>Ecdysozoa</taxon>
        <taxon>Arthropoda</taxon>
        <taxon>Hexapoda</taxon>
        <taxon>Insecta</taxon>
        <taxon>Pterygota</taxon>
        <taxon>Neoptera</taxon>
        <taxon>Endopterygota</taxon>
        <taxon>Lepidoptera</taxon>
        <taxon>Glossata</taxon>
        <taxon>Ditrysia</taxon>
        <taxon>Noctuoidea</taxon>
        <taxon>Erebidae</taxon>
        <taxon>Arctiinae</taxon>
        <taxon>Arctia</taxon>
    </lineage>
</organism>
<dbReference type="AlphaFoldDB" id="A0A8S1BNB8"/>
<proteinExistence type="predicted"/>
<feature type="non-terminal residue" evidence="2">
    <location>
        <position position="1"/>
    </location>
</feature>
<protein>
    <recommendedName>
        <fullName evidence="1">BTB domain-containing protein</fullName>
    </recommendedName>
</protein>
<gene>
    <name evidence="2" type="ORF">APLA_LOCUS17169</name>
</gene>
<comment type="caution">
    <text evidence="2">The sequence shown here is derived from an EMBL/GenBank/DDBJ whole genome shotgun (WGS) entry which is preliminary data.</text>
</comment>
<dbReference type="Pfam" id="PF00651">
    <property type="entry name" value="BTB"/>
    <property type="match status" value="1"/>
</dbReference>
<accession>A0A8S1BNB8</accession>
<keyword evidence="3" id="KW-1185">Reference proteome</keyword>
<dbReference type="CDD" id="cd18186">
    <property type="entry name" value="BTB_POZ_ZBTB_KLHL-like"/>
    <property type="match status" value="1"/>
</dbReference>
<dbReference type="SUPFAM" id="SSF54695">
    <property type="entry name" value="POZ domain"/>
    <property type="match status" value="1"/>
</dbReference>
<reference evidence="2 3" key="1">
    <citation type="submission" date="2020-04" db="EMBL/GenBank/DDBJ databases">
        <authorList>
            <person name="Wallbank WR R."/>
            <person name="Pardo Diaz C."/>
            <person name="Kozak K."/>
            <person name="Martin S."/>
            <person name="Jiggins C."/>
            <person name="Moest M."/>
            <person name="Warren A I."/>
            <person name="Byers J.R.P. K."/>
            <person name="Montejo-Kovacevich G."/>
            <person name="Yen C E."/>
        </authorList>
    </citation>
    <scope>NUCLEOTIDE SEQUENCE [LARGE SCALE GENOMIC DNA]</scope>
</reference>
<name>A0A8S1BNB8_ARCPL</name>
<feature type="domain" description="BTB" evidence="1">
    <location>
        <begin position="41"/>
        <end position="101"/>
    </location>
</feature>
<evidence type="ECO:0000313" key="3">
    <source>
        <dbReference type="Proteomes" id="UP000494106"/>
    </source>
</evidence>
<dbReference type="Gene3D" id="3.30.710.10">
    <property type="entry name" value="Potassium Channel Kv1.1, Chain A"/>
    <property type="match status" value="1"/>
</dbReference>
<evidence type="ECO:0000313" key="2">
    <source>
        <dbReference type="EMBL" id="CAB3259984.1"/>
    </source>
</evidence>
<sequence>MTTNTYEKCSSKDGARPYKCSDYANKISLNLHNFKRDGRFCDIDLVSGSTRVKAHRVVLAASCAYFDAMFNVGLEESQKGNVALPSVPPDILPMIIDFIYT</sequence>
<dbReference type="Proteomes" id="UP000494106">
    <property type="component" value="Unassembled WGS sequence"/>
</dbReference>
<dbReference type="InterPro" id="IPR000210">
    <property type="entry name" value="BTB/POZ_dom"/>
</dbReference>
<dbReference type="PROSITE" id="PS50097">
    <property type="entry name" value="BTB"/>
    <property type="match status" value="1"/>
</dbReference>
<dbReference type="EMBL" id="CADEBC010000662">
    <property type="protein sequence ID" value="CAB3259984.1"/>
    <property type="molecule type" value="Genomic_DNA"/>
</dbReference>
<evidence type="ECO:0000259" key="1">
    <source>
        <dbReference type="PROSITE" id="PS50097"/>
    </source>
</evidence>
<dbReference type="PANTHER" id="PTHR45632">
    <property type="entry name" value="LD33804P"/>
    <property type="match status" value="1"/>
</dbReference>
<dbReference type="OrthoDB" id="1022638at2759"/>
<dbReference type="InterPro" id="IPR011333">
    <property type="entry name" value="SKP1/BTB/POZ_sf"/>
</dbReference>